<name>A0A1D7TU46_9LACO</name>
<sequence length="249" mass="28348">MANFLYQLEIDFKRIILRNPAFFMFDLAMPLTFYLLFTKALSQYSNTMQWKVDYLVSMAIYGILLGSIMTVAHTLSSDIDRKFTLFIDLSPFPKFMYYIEMIIIFEVLNLLCLVGIGLAGILVNNLTLPTKVWILLLVLIPIMSLPLVLLGILISSFKDSNVINALANILVFPMAICSGLWWPLSVLPQWLQKIGKVTPTYYISNLSNNILHGNSINYNSLVGLIIWFVVLVLALGISYIFTSKKDWKN</sequence>
<dbReference type="GO" id="GO:0016020">
    <property type="term" value="C:membrane"/>
    <property type="evidence" value="ECO:0007669"/>
    <property type="project" value="UniProtKB-SubCell"/>
</dbReference>
<feature type="transmembrane region" description="Helical" evidence="5">
    <location>
        <begin position="133"/>
        <end position="153"/>
    </location>
</feature>
<evidence type="ECO:0000256" key="2">
    <source>
        <dbReference type="ARBA" id="ARBA00022692"/>
    </source>
</evidence>
<evidence type="ECO:0000256" key="1">
    <source>
        <dbReference type="ARBA" id="ARBA00004141"/>
    </source>
</evidence>
<dbReference type="EMBL" id="CP017108">
    <property type="protein sequence ID" value="AOO74491.1"/>
    <property type="molecule type" value="Genomic_DNA"/>
</dbReference>
<comment type="subcellular location">
    <subcellularLocation>
        <location evidence="1">Membrane</location>
        <topology evidence="1">Multi-pass membrane protein</topology>
    </subcellularLocation>
</comment>
<evidence type="ECO:0000256" key="5">
    <source>
        <dbReference type="SAM" id="Phobius"/>
    </source>
</evidence>
<evidence type="ECO:0000313" key="7">
    <source>
        <dbReference type="EMBL" id="AOO74491.1"/>
    </source>
</evidence>
<feature type="domain" description="ABC-2 type transporter transmembrane" evidence="6">
    <location>
        <begin position="16"/>
        <end position="205"/>
    </location>
</feature>
<feature type="transmembrane region" description="Helical" evidence="5">
    <location>
        <begin position="95"/>
        <end position="121"/>
    </location>
</feature>
<dbReference type="Proteomes" id="UP000094723">
    <property type="component" value="Plasmid pLS_1"/>
</dbReference>
<dbReference type="RefSeq" id="WP_069469613.1">
    <property type="nucleotide sequence ID" value="NZ_CP017108.1"/>
</dbReference>
<proteinExistence type="predicted"/>
<reference evidence="7 8" key="1">
    <citation type="submission" date="2016-09" db="EMBL/GenBank/DDBJ databases">
        <title>Complete Genome Sequence of Lactobacillus salivarius Jin.</title>
        <authorList>
            <person name="Jin N."/>
            <person name="Li C."/>
            <person name="Wang M."/>
            <person name="Ren D."/>
            <person name="Di Y."/>
            <person name="Pan R."/>
            <person name="Du S."/>
            <person name="Lu H."/>
            <person name="Li X."/>
            <person name="Tian M."/>
        </authorList>
    </citation>
    <scope>NUCLEOTIDE SEQUENCE [LARGE SCALE GENOMIC DNA]</scope>
    <source>
        <strain evidence="7 8">CICC 23174</strain>
        <plasmid evidence="8">pls_1 sequence</plasmid>
    </source>
</reference>
<keyword evidence="3 5" id="KW-1133">Transmembrane helix</keyword>
<dbReference type="PANTHER" id="PTHR43229:SF3">
    <property type="entry name" value="ABC-TYPE MULTIDRUG TRANSPORT SYSTEM, PERMEASE COMPONENT"/>
    <property type="match status" value="1"/>
</dbReference>
<evidence type="ECO:0000313" key="8">
    <source>
        <dbReference type="Proteomes" id="UP000094723"/>
    </source>
</evidence>
<gene>
    <name evidence="7" type="ORF">BHF65_09480</name>
</gene>
<dbReference type="InterPro" id="IPR051784">
    <property type="entry name" value="Nod_factor_ABC_transporter"/>
</dbReference>
<feature type="transmembrane region" description="Helical" evidence="5">
    <location>
        <begin position="54"/>
        <end position="75"/>
    </location>
</feature>
<dbReference type="GO" id="GO:0140359">
    <property type="term" value="F:ABC-type transporter activity"/>
    <property type="evidence" value="ECO:0007669"/>
    <property type="project" value="InterPro"/>
</dbReference>
<evidence type="ECO:0000259" key="6">
    <source>
        <dbReference type="Pfam" id="PF01061"/>
    </source>
</evidence>
<evidence type="ECO:0000256" key="4">
    <source>
        <dbReference type="ARBA" id="ARBA00023136"/>
    </source>
</evidence>
<organism evidence="7 8">
    <name type="scientific">Ligilactobacillus salivarius</name>
    <dbReference type="NCBI Taxonomy" id="1624"/>
    <lineage>
        <taxon>Bacteria</taxon>
        <taxon>Bacillati</taxon>
        <taxon>Bacillota</taxon>
        <taxon>Bacilli</taxon>
        <taxon>Lactobacillales</taxon>
        <taxon>Lactobacillaceae</taxon>
        <taxon>Ligilactobacillus</taxon>
    </lineage>
</organism>
<keyword evidence="7" id="KW-0614">Plasmid</keyword>
<evidence type="ECO:0000256" key="3">
    <source>
        <dbReference type="ARBA" id="ARBA00022989"/>
    </source>
</evidence>
<geneLocation type="plasmid" evidence="8">
    <name>pls_1 sequence</name>
</geneLocation>
<feature type="transmembrane region" description="Helical" evidence="5">
    <location>
        <begin position="165"/>
        <end position="184"/>
    </location>
</feature>
<dbReference type="PANTHER" id="PTHR43229">
    <property type="entry name" value="NODULATION PROTEIN J"/>
    <property type="match status" value="1"/>
</dbReference>
<dbReference type="InterPro" id="IPR013525">
    <property type="entry name" value="ABC2_TM"/>
</dbReference>
<feature type="transmembrane region" description="Helical" evidence="5">
    <location>
        <begin position="221"/>
        <end position="241"/>
    </location>
</feature>
<accession>A0A1D7TU46</accession>
<keyword evidence="4 5" id="KW-0472">Membrane</keyword>
<keyword evidence="2 5" id="KW-0812">Transmembrane</keyword>
<dbReference type="Pfam" id="PF01061">
    <property type="entry name" value="ABC2_membrane"/>
    <property type="match status" value="1"/>
</dbReference>
<dbReference type="AlphaFoldDB" id="A0A1D7TU46"/>
<protein>
    <submittedName>
        <fullName evidence="7">ABC transporter permease</fullName>
    </submittedName>
</protein>
<feature type="transmembrane region" description="Helical" evidence="5">
    <location>
        <begin position="21"/>
        <end position="42"/>
    </location>
</feature>